<reference evidence="2 3" key="1">
    <citation type="submission" date="2016-11" db="EMBL/GenBank/DDBJ databases">
        <title>Genome sequence and comparative genomic analysis of clinical strain Elizabethkingia meningoseptica 61421 PRCM.</title>
        <authorList>
            <person name="Wang M."/>
            <person name="Hu S."/>
            <person name="Cao L."/>
            <person name="Jiang T."/>
            <person name="Zhou Y."/>
            <person name="Ming D."/>
        </authorList>
    </citation>
    <scope>NUCLEOTIDE SEQUENCE [LARGE SCALE GENOMIC DNA]</scope>
    <source>
        <strain evidence="2 3">61421 PRCM</strain>
    </source>
</reference>
<comment type="caution">
    <text evidence="2">The sequence shown here is derived from an EMBL/GenBank/DDBJ whole genome shotgun (WGS) entry which is preliminary data.</text>
</comment>
<name>A0A1T3FI09_ELIME</name>
<sequence length="153" mass="18050">MKKSEQREKSKVLWVAGILVFATLIINICTFKKIKNLKRKKKLLQYRAQKLEIQIGYNSFNEIIELAKKNNSAFLVKFEEVYPDFTPKLKKINPEIEASEVAFCAMIKLNFTSKEIASYIYIQHASVQQRKRRIRKKLNIPSDVDLYQFFNNL</sequence>
<evidence type="ECO:0000313" key="3">
    <source>
        <dbReference type="Proteomes" id="UP000188947"/>
    </source>
</evidence>
<keyword evidence="1" id="KW-0812">Transmembrane</keyword>
<dbReference type="SUPFAM" id="SSF46894">
    <property type="entry name" value="C-terminal effector domain of the bipartite response regulators"/>
    <property type="match status" value="1"/>
</dbReference>
<protein>
    <recommendedName>
        <fullName evidence="4">HTH luxR-type domain-containing protein</fullName>
    </recommendedName>
</protein>
<dbReference type="GO" id="GO:0003677">
    <property type="term" value="F:DNA binding"/>
    <property type="evidence" value="ECO:0007669"/>
    <property type="project" value="InterPro"/>
</dbReference>
<keyword evidence="1" id="KW-1133">Transmembrane helix</keyword>
<evidence type="ECO:0000313" key="2">
    <source>
        <dbReference type="EMBL" id="OOH97514.1"/>
    </source>
</evidence>
<dbReference type="GO" id="GO:0006355">
    <property type="term" value="P:regulation of DNA-templated transcription"/>
    <property type="evidence" value="ECO:0007669"/>
    <property type="project" value="InterPro"/>
</dbReference>
<dbReference type="EMBL" id="MPOG01000004">
    <property type="protein sequence ID" value="OOH97514.1"/>
    <property type="molecule type" value="Genomic_DNA"/>
</dbReference>
<gene>
    <name evidence="2" type="ORF">BMF97_03575</name>
</gene>
<keyword evidence="3" id="KW-1185">Reference proteome</keyword>
<proteinExistence type="predicted"/>
<evidence type="ECO:0008006" key="4">
    <source>
        <dbReference type="Google" id="ProtNLM"/>
    </source>
</evidence>
<organism evidence="2 3">
    <name type="scientific">Elizabethkingia meningoseptica</name>
    <name type="common">Chryseobacterium meningosepticum</name>
    <dbReference type="NCBI Taxonomy" id="238"/>
    <lineage>
        <taxon>Bacteria</taxon>
        <taxon>Pseudomonadati</taxon>
        <taxon>Bacteroidota</taxon>
        <taxon>Flavobacteriia</taxon>
        <taxon>Flavobacteriales</taxon>
        <taxon>Weeksellaceae</taxon>
        <taxon>Elizabethkingia</taxon>
    </lineage>
</organism>
<feature type="transmembrane region" description="Helical" evidence="1">
    <location>
        <begin position="12"/>
        <end position="31"/>
    </location>
</feature>
<keyword evidence="1" id="KW-0472">Membrane</keyword>
<evidence type="ECO:0000256" key="1">
    <source>
        <dbReference type="SAM" id="Phobius"/>
    </source>
</evidence>
<dbReference type="InterPro" id="IPR016032">
    <property type="entry name" value="Sig_transdc_resp-reg_C-effctor"/>
</dbReference>
<dbReference type="STRING" id="238.BBD35_10725"/>
<dbReference type="AlphaFoldDB" id="A0A1T3FI09"/>
<dbReference type="InterPro" id="IPR036388">
    <property type="entry name" value="WH-like_DNA-bd_sf"/>
</dbReference>
<dbReference type="Proteomes" id="UP000188947">
    <property type="component" value="Unassembled WGS sequence"/>
</dbReference>
<accession>A0A1T3FI09</accession>
<dbReference type="Gene3D" id="1.10.10.10">
    <property type="entry name" value="Winged helix-like DNA-binding domain superfamily/Winged helix DNA-binding domain"/>
    <property type="match status" value="1"/>
</dbReference>